<gene>
    <name evidence="3" type="ORF">CQA53_08530</name>
</gene>
<comment type="caution">
    <text evidence="3">The sequence shown here is derived from an EMBL/GenBank/DDBJ whole genome shotgun (WGS) entry which is preliminary data.</text>
</comment>
<dbReference type="EMBL" id="NXLQ01000024">
    <property type="protein sequence ID" value="RDU63456.1"/>
    <property type="molecule type" value="Genomic_DNA"/>
</dbReference>
<dbReference type="AlphaFoldDB" id="A0A3D8IEZ8"/>
<protein>
    <submittedName>
        <fullName evidence="3">MCE family protein</fullName>
    </submittedName>
</protein>
<proteinExistence type="predicted"/>
<dbReference type="Proteomes" id="UP000256379">
    <property type="component" value="Unassembled WGS sequence"/>
</dbReference>
<dbReference type="PANTHER" id="PTHR36698:SF2">
    <property type="entry name" value="MCE_MLAD DOMAIN-CONTAINING PROTEIN"/>
    <property type="match status" value="1"/>
</dbReference>
<dbReference type="PANTHER" id="PTHR36698">
    <property type="entry name" value="BLL5892 PROTEIN"/>
    <property type="match status" value="1"/>
</dbReference>
<evidence type="ECO:0000259" key="2">
    <source>
        <dbReference type="Pfam" id="PF02470"/>
    </source>
</evidence>
<dbReference type="InterPro" id="IPR003399">
    <property type="entry name" value="Mce/MlaD"/>
</dbReference>
<evidence type="ECO:0000313" key="4">
    <source>
        <dbReference type="Proteomes" id="UP000256379"/>
    </source>
</evidence>
<sequence length="255" mass="28447">MERNVNYVLIGAIFCGLTIAMIAFIFWIGRFGIDERRVRIYHVYTTDEVGAIGVNTPVKFKGITIGNVMNIGFKKDEIGIVQIDVGINKKIPVREGSELVIDSDGFVGMSYLNLKQNEKGKIITDTSKAELSLAKNTLSKILGNAEGMSKDMQEILHNVKVITDSKNLEDIRNMLASLEGTKQNLDATLVSANKLLKDLDTALLKGDFNFKEILIPLANRSATSLQIFNTFLEKASHFMDRLERDPYETLLGKRS</sequence>
<feature type="domain" description="Mce/MlaD" evidence="2">
    <location>
        <begin position="41"/>
        <end position="116"/>
    </location>
</feature>
<accession>A0A3D8IEZ8</accession>
<keyword evidence="1" id="KW-1133">Transmembrane helix</keyword>
<dbReference type="RefSeq" id="WP_115543586.1">
    <property type="nucleotide sequence ID" value="NZ_NXLQ01000024.1"/>
</dbReference>
<evidence type="ECO:0000256" key="1">
    <source>
        <dbReference type="SAM" id="Phobius"/>
    </source>
</evidence>
<dbReference type="Pfam" id="PF02470">
    <property type="entry name" value="MlaD"/>
    <property type="match status" value="1"/>
</dbReference>
<name>A0A3D8IEZ8_9HELI</name>
<feature type="transmembrane region" description="Helical" evidence="1">
    <location>
        <begin position="6"/>
        <end position="29"/>
    </location>
</feature>
<organism evidence="3 4">
    <name type="scientific">Helicobacter didelphidarum</name>
    <dbReference type="NCBI Taxonomy" id="2040648"/>
    <lineage>
        <taxon>Bacteria</taxon>
        <taxon>Pseudomonadati</taxon>
        <taxon>Campylobacterota</taxon>
        <taxon>Epsilonproteobacteria</taxon>
        <taxon>Campylobacterales</taxon>
        <taxon>Helicobacteraceae</taxon>
        <taxon>Helicobacter</taxon>
    </lineage>
</organism>
<keyword evidence="1" id="KW-0472">Membrane</keyword>
<reference evidence="3 4" key="1">
    <citation type="submission" date="2018-04" db="EMBL/GenBank/DDBJ databases">
        <title>Novel Campyloabacter and Helicobacter Species and Strains.</title>
        <authorList>
            <person name="Mannion A.J."/>
            <person name="Shen Z."/>
            <person name="Fox J.G."/>
        </authorList>
    </citation>
    <scope>NUCLEOTIDE SEQUENCE [LARGE SCALE GENOMIC DNA]</scope>
    <source>
        <strain evidence="3 4">MIT 17-337</strain>
    </source>
</reference>
<evidence type="ECO:0000313" key="3">
    <source>
        <dbReference type="EMBL" id="RDU63456.1"/>
    </source>
</evidence>
<keyword evidence="4" id="KW-1185">Reference proteome</keyword>
<dbReference type="OrthoDB" id="5372112at2"/>
<keyword evidence="1" id="KW-0812">Transmembrane</keyword>